<dbReference type="Pfam" id="PF04782">
    <property type="entry name" value="DUF632"/>
    <property type="match status" value="1"/>
</dbReference>
<feature type="compositionally biased region" description="Low complexity" evidence="1">
    <location>
        <begin position="93"/>
        <end position="114"/>
    </location>
</feature>
<evidence type="ECO:0000313" key="4">
    <source>
        <dbReference type="EMBL" id="KAJ6791262.1"/>
    </source>
</evidence>
<evidence type="ECO:0000313" key="5">
    <source>
        <dbReference type="Proteomes" id="UP001140949"/>
    </source>
</evidence>
<dbReference type="InterPro" id="IPR006868">
    <property type="entry name" value="DUF630"/>
</dbReference>
<evidence type="ECO:0000256" key="1">
    <source>
        <dbReference type="SAM" id="MobiDB-lite"/>
    </source>
</evidence>
<dbReference type="PANTHER" id="PTHR21450:SF9">
    <property type="entry name" value="BZIP DOMAIN CLASS TRANSCRIPTION FACTOR (DUF630 AND DUF632)-RELATED"/>
    <property type="match status" value="1"/>
</dbReference>
<feature type="compositionally biased region" description="Basic and acidic residues" evidence="1">
    <location>
        <begin position="159"/>
        <end position="170"/>
    </location>
</feature>
<evidence type="ECO:0000259" key="3">
    <source>
        <dbReference type="Pfam" id="PF04783"/>
    </source>
</evidence>
<dbReference type="InterPro" id="IPR006867">
    <property type="entry name" value="DUF632"/>
</dbReference>
<feature type="domain" description="DUF632" evidence="2">
    <location>
        <begin position="326"/>
        <end position="632"/>
    </location>
</feature>
<feature type="compositionally biased region" description="Basic and acidic residues" evidence="1">
    <location>
        <begin position="205"/>
        <end position="215"/>
    </location>
</feature>
<protein>
    <submittedName>
        <fullName evidence="4">MICOS complex subunit MIC60</fullName>
    </submittedName>
</protein>
<proteinExistence type="predicted"/>
<sequence length="764" mass="84613">MGCSASKLENEDTVRRCKERRRLMKEAVQCRLHLASAHSGYLRSLLSAASSLSRFSLGATSLSVSSRTPPIVLLPPAASDEPSPRPPQQLSTTTQNEPLHQQQQEQQSSPLTTKVPPPLPPPTKYFHNSATYAHTPSHASSSAWDWENFYPPSPPDSDYFDRLEKERRGEQQLNTPPPPPPPHHHITEENEEEEEEEDEEEEEGEVHCQEWDRHCSSSSGTATSSTDGDHLEEEEEGDEIRSRSDAFAARSDFGGGYPPPSESGFGSQYSFRGPPAPPGAPRSESGFGSECSFGRPPRPPVAARSEAGSSSSAGGEMRIVVRHRDLTEITASLEEYFAKAAAAGRPVSEFLETGRDQLDRSVRQLKKTVYHSNSVLSALSSTWSSKPPLVIKYRLDTGALESGGGKSHGSTLEQLLAWEKKLYEEVKAREIVKIEHEKKLSALQSLEYRGKDDAKIDKTKASVQKLQSLIVVTSQAVSTTSIAITKVRDNELAPQLVDMCYSLLTMWRSINQFHEVQNHIVQQVRGLVISTAGDPTSDLHRLATRDLEAAVAGWHSSFNCLIKYQREYIQALYGWLKLTLIHVGNDVNHHKEHSSSISVKLTAFCDEWKQALDRLPDTVASEAIKSFVNVVHVISTKQEEELRIKKRTEAYSKELDKKSTALRAIEKKFYQSYSTVGIAVPGSGNGQVFDSRDPLAEKKLEIAACRRKVEDEMTKHAKAVEVTRSMTLSNIQTGLPGVFQAMAGFSGLFAEALEGVCRRAETVR</sequence>
<feature type="region of interest" description="Disordered" evidence="1">
    <location>
        <begin position="67"/>
        <end position="315"/>
    </location>
</feature>
<feature type="compositionally biased region" description="Acidic residues" evidence="1">
    <location>
        <begin position="189"/>
        <end position="204"/>
    </location>
</feature>
<comment type="caution">
    <text evidence="4">The sequence shown here is derived from an EMBL/GenBank/DDBJ whole genome shotgun (WGS) entry which is preliminary data.</text>
</comment>
<organism evidence="4 5">
    <name type="scientific">Iris pallida</name>
    <name type="common">Sweet iris</name>
    <dbReference type="NCBI Taxonomy" id="29817"/>
    <lineage>
        <taxon>Eukaryota</taxon>
        <taxon>Viridiplantae</taxon>
        <taxon>Streptophyta</taxon>
        <taxon>Embryophyta</taxon>
        <taxon>Tracheophyta</taxon>
        <taxon>Spermatophyta</taxon>
        <taxon>Magnoliopsida</taxon>
        <taxon>Liliopsida</taxon>
        <taxon>Asparagales</taxon>
        <taxon>Iridaceae</taxon>
        <taxon>Iridoideae</taxon>
        <taxon>Irideae</taxon>
        <taxon>Iris</taxon>
    </lineage>
</organism>
<evidence type="ECO:0000259" key="2">
    <source>
        <dbReference type="Pfam" id="PF04782"/>
    </source>
</evidence>
<feature type="compositionally biased region" description="Low complexity" evidence="1">
    <location>
        <begin position="302"/>
        <end position="315"/>
    </location>
</feature>
<dbReference type="Proteomes" id="UP001140949">
    <property type="component" value="Unassembled WGS sequence"/>
</dbReference>
<gene>
    <name evidence="4" type="ORF">M6B38_243910</name>
</gene>
<name>A0AAX6DHJ1_IRIPA</name>
<reference evidence="4" key="2">
    <citation type="submission" date="2023-04" db="EMBL/GenBank/DDBJ databases">
        <authorList>
            <person name="Bruccoleri R.E."/>
            <person name="Oakeley E.J."/>
            <person name="Faust A.-M."/>
            <person name="Dessus-Babus S."/>
            <person name="Altorfer M."/>
            <person name="Burckhardt D."/>
            <person name="Oertli M."/>
            <person name="Naumann U."/>
            <person name="Petersen F."/>
            <person name="Wong J."/>
        </authorList>
    </citation>
    <scope>NUCLEOTIDE SEQUENCE</scope>
    <source>
        <strain evidence="4">GSM-AAB239-AS_SAM_17_03QT</strain>
        <tissue evidence="4">Leaf</tissue>
    </source>
</reference>
<feature type="compositionally biased region" description="Polar residues" evidence="1">
    <location>
        <begin position="126"/>
        <end position="143"/>
    </location>
</feature>
<dbReference type="EMBL" id="JANAVB010044420">
    <property type="protein sequence ID" value="KAJ6791262.1"/>
    <property type="molecule type" value="Genomic_DNA"/>
</dbReference>
<dbReference type="AlphaFoldDB" id="A0AAX6DHJ1"/>
<accession>A0AAX6DHJ1</accession>
<keyword evidence="5" id="KW-1185">Reference proteome</keyword>
<feature type="compositionally biased region" description="Low complexity" evidence="1">
    <location>
        <begin position="281"/>
        <end position="294"/>
    </location>
</feature>
<reference evidence="4" key="1">
    <citation type="journal article" date="2023" name="GigaByte">
        <title>Genome assembly of the bearded iris, Iris pallida Lam.</title>
        <authorList>
            <person name="Bruccoleri R.E."/>
            <person name="Oakeley E.J."/>
            <person name="Faust A.M.E."/>
            <person name="Altorfer M."/>
            <person name="Dessus-Babus S."/>
            <person name="Burckhardt D."/>
            <person name="Oertli M."/>
            <person name="Naumann U."/>
            <person name="Petersen F."/>
            <person name="Wong J."/>
        </authorList>
    </citation>
    <scope>NUCLEOTIDE SEQUENCE</scope>
    <source>
        <strain evidence="4">GSM-AAB239-AS_SAM_17_03QT</strain>
    </source>
</reference>
<dbReference type="PANTHER" id="PTHR21450">
    <property type="entry name" value="PROTEIN ALTERED PHOSPHATE STARVATION RESPONSE 1"/>
    <property type="match status" value="1"/>
</dbReference>
<feature type="domain" description="DUF630" evidence="3">
    <location>
        <begin position="1"/>
        <end position="55"/>
    </location>
</feature>
<dbReference type="Pfam" id="PF04783">
    <property type="entry name" value="DUF630"/>
    <property type="match status" value="1"/>
</dbReference>
<feature type="compositionally biased region" description="Low complexity" evidence="1">
    <location>
        <begin position="216"/>
        <end position="226"/>
    </location>
</feature>